<reference evidence="3 4" key="1">
    <citation type="journal article" date="2012" name="Appl. Environ. Microbiol.">
        <title>Emergence of Atypical Mycoplasma agalactiae Strains Harboring a New Prophage and Associated with an Alpine Wild Ungulate Mortality Episode.</title>
        <authorList>
            <person name="Tardy F."/>
            <person name="Baranowski E."/>
            <person name="Nouvel L.X."/>
            <person name="Mick V."/>
            <person name="Manso-Silvan L."/>
            <person name="Thiaucourt F."/>
            <person name="Thebault P."/>
            <person name="Breton M."/>
            <person name="Sirand-Pugnet P."/>
            <person name="Blanchard A."/>
            <person name="Garnier A."/>
            <person name="Gibert P."/>
            <person name="Game Y."/>
            <person name="Poumarat F."/>
            <person name="Citti C."/>
        </authorList>
    </citation>
    <scope>NUCLEOTIDE SEQUENCE [LARGE SCALE GENOMIC DNA]</scope>
    <source>
        <strain evidence="3 4">14628</strain>
    </source>
</reference>
<comment type="caution">
    <text evidence="3">The sequence shown here is derived from an EMBL/GenBank/DDBJ whole genome shotgun (WGS) entry which is preliminary data.</text>
</comment>
<evidence type="ECO:0008006" key="5">
    <source>
        <dbReference type="Google" id="ProtNLM"/>
    </source>
</evidence>
<dbReference type="RefSeq" id="WP_004024081.1">
    <property type="nucleotide sequence ID" value="NZ_AJPR01000006.1"/>
</dbReference>
<dbReference type="GO" id="GO:0004519">
    <property type="term" value="F:endonuclease activity"/>
    <property type="evidence" value="ECO:0007669"/>
    <property type="project" value="InterPro"/>
</dbReference>
<dbReference type="Pfam" id="PF20441">
    <property type="entry name" value="TerL_nuclease"/>
    <property type="match status" value="1"/>
</dbReference>
<organism evidence="3 4">
    <name type="scientific">Mycoplasmopsis agalactiae 14628</name>
    <dbReference type="NCBI Taxonomy" id="1110504"/>
    <lineage>
        <taxon>Bacteria</taxon>
        <taxon>Bacillati</taxon>
        <taxon>Mycoplasmatota</taxon>
        <taxon>Mycoplasmoidales</taxon>
        <taxon>Metamycoplasmataceae</taxon>
        <taxon>Mycoplasmopsis</taxon>
    </lineage>
</organism>
<dbReference type="OrthoDB" id="9760250at2"/>
<dbReference type="AlphaFoldDB" id="I5D6A6"/>
<dbReference type="InterPro" id="IPR027417">
    <property type="entry name" value="P-loop_NTPase"/>
</dbReference>
<proteinExistence type="predicted"/>
<protein>
    <recommendedName>
        <fullName evidence="5">Terminase large subunit</fullName>
    </recommendedName>
</protein>
<dbReference type="Gene3D" id="3.40.50.300">
    <property type="entry name" value="P-loop containing nucleotide triphosphate hydrolases"/>
    <property type="match status" value="1"/>
</dbReference>
<name>I5D6A6_MYCAA</name>
<dbReference type="InterPro" id="IPR005021">
    <property type="entry name" value="Terminase_largesu-like"/>
</dbReference>
<dbReference type="InterPro" id="IPR046462">
    <property type="entry name" value="TerL_nuclease"/>
</dbReference>
<dbReference type="InterPro" id="IPR046461">
    <property type="entry name" value="TerL_ATPase"/>
</dbReference>
<evidence type="ECO:0000259" key="2">
    <source>
        <dbReference type="Pfam" id="PF20441"/>
    </source>
</evidence>
<evidence type="ECO:0000313" key="4">
    <source>
        <dbReference type="Proteomes" id="UP000003181"/>
    </source>
</evidence>
<dbReference type="EMBL" id="AJPR01000006">
    <property type="protein sequence ID" value="EIN15215.1"/>
    <property type="molecule type" value="Genomic_DNA"/>
</dbReference>
<evidence type="ECO:0000313" key="3">
    <source>
        <dbReference type="EMBL" id="EIN15215.1"/>
    </source>
</evidence>
<dbReference type="PANTHER" id="PTHR41287:SF1">
    <property type="entry name" value="PROTEIN YMFN"/>
    <property type="match status" value="1"/>
</dbReference>
<feature type="domain" description="Terminase large subunit-like ATPase" evidence="1">
    <location>
        <begin position="99"/>
        <end position="271"/>
    </location>
</feature>
<evidence type="ECO:0000259" key="1">
    <source>
        <dbReference type="Pfam" id="PF03354"/>
    </source>
</evidence>
<dbReference type="Pfam" id="PF03354">
    <property type="entry name" value="TerL_ATPase"/>
    <property type="match status" value="1"/>
</dbReference>
<dbReference type="Proteomes" id="UP000003181">
    <property type="component" value="Unassembled WGS sequence"/>
</dbReference>
<dbReference type="PANTHER" id="PTHR41287">
    <property type="match status" value="1"/>
</dbReference>
<dbReference type="STRING" id="1110504.MAGb_3240"/>
<sequence length="601" mass="69394">MNLQQTLSSEYWQKVLNWARNAPTIDFVTQYAINVLQDDFIASAAVKMACCRHLLFLYRSNLEPDFPFFFKTDTLDRLIAFSNSIIIPETRKPFIFTDFRKFIAGFVFGWVYKDEPDKLITNEVFDVEARKQWKSSFWAMIALATTRGLLGVGKQEVYFCGPHKASSKIPYDIALNYIKASKKLQKKFSVYNSLRIVSKKEGIIKALPFDKAGLEGQNPSLVILTEYHLHKDDTMQESAKSSNNLSRKNQLIVYDTTKGNNINSVCYYREKDYKNFLTEQIMTPESLHPNFNIFIFCAELDEEDYENWQDSKLWAKANPGLNVTVSLDALVSEFNAITNAQAEAEFKAKRLGMWTSAAYAYFSIDQITESLEHCQPIVENFLKNNSLKDLNALVGLDLSSNIDTTALVIHWEIPLENNKSIYVFAGHGFIPETSIIKKEVSDKARYRDWVNKGYFTITPGKVIDYEHIVKKLSEWNRDFKINKILHDSWQKHSIKQYIIGSNLFNNADFVEVKQGVYLTPFFRLFEQKLMNKEIYFMDFNEMLISQMLNVNVKSTTSGSETLFIKKLSTNSRIDSFIACLNALSERHNTLTNKPELIYDIV</sequence>
<dbReference type="PATRIC" id="fig|1110504.5.peg.325"/>
<gene>
    <name evidence="3" type="ORF">MAGb_3240</name>
</gene>
<accession>I5D6A6</accession>
<feature type="domain" description="Terminase large subunit-like endonuclease" evidence="2">
    <location>
        <begin position="290"/>
        <end position="585"/>
    </location>
</feature>